<comment type="caution">
    <text evidence="1">The sequence shown here is derived from an EMBL/GenBank/DDBJ whole genome shotgun (WGS) entry which is preliminary data.</text>
</comment>
<dbReference type="EMBL" id="JAGGLL010000018">
    <property type="protein sequence ID" value="MBP2022625.1"/>
    <property type="molecule type" value="Genomic_DNA"/>
</dbReference>
<evidence type="ECO:0000313" key="2">
    <source>
        <dbReference type="Proteomes" id="UP001519308"/>
    </source>
</evidence>
<reference evidence="1 2" key="1">
    <citation type="submission" date="2021-03" db="EMBL/GenBank/DDBJ databases">
        <title>Genomic Encyclopedia of Type Strains, Phase IV (KMG-IV): sequencing the most valuable type-strain genomes for metagenomic binning, comparative biology and taxonomic classification.</title>
        <authorList>
            <person name="Goeker M."/>
        </authorList>
    </citation>
    <scope>NUCLEOTIDE SEQUENCE [LARGE SCALE GENOMIC DNA]</scope>
    <source>
        <strain evidence="1 2">DSM 28650</strain>
    </source>
</reference>
<dbReference type="RefSeq" id="WP_152513299.1">
    <property type="nucleotide sequence ID" value="NZ_JAGGLL010000018.1"/>
</dbReference>
<dbReference type="Proteomes" id="UP001519308">
    <property type="component" value="Unassembled WGS sequence"/>
</dbReference>
<protein>
    <recommendedName>
        <fullName evidence="3">Peptidase MA superfamily protein</fullName>
    </recommendedName>
</protein>
<keyword evidence="2" id="KW-1185">Reference proteome</keyword>
<organism evidence="1 2">
    <name type="scientific">Clostridium punense</name>
    <dbReference type="NCBI Taxonomy" id="1054297"/>
    <lineage>
        <taxon>Bacteria</taxon>
        <taxon>Bacillati</taxon>
        <taxon>Bacillota</taxon>
        <taxon>Clostridia</taxon>
        <taxon>Eubacteriales</taxon>
        <taxon>Clostridiaceae</taxon>
        <taxon>Clostridium</taxon>
    </lineage>
</organism>
<gene>
    <name evidence="1" type="ORF">J2Z44_002448</name>
</gene>
<name>A0ABS4K4B9_9CLOT</name>
<proteinExistence type="predicted"/>
<accession>A0ABS4K4B9</accession>
<evidence type="ECO:0000313" key="1">
    <source>
        <dbReference type="EMBL" id="MBP2022625.1"/>
    </source>
</evidence>
<evidence type="ECO:0008006" key="3">
    <source>
        <dbReference type="Google" id="ProtNLM"/>
    </source>
</evidence>
<sequence>MDWCKKESSNYIFHYQKGSLAEKHIDKIIELQEICNKFISNSLKVKMKEKIKYYLCSTPEEVGEVYGDNEPCNGFNDGLDKIYAVYNKEVKCVGFHEDAHIISYNTISRPKQAFLREGLAMFYDKVWWGIPNYAWAKYFLSNGIYLHIKELLVNDNFYKHNDVITYPVAGAFVEYLILSFGIESFKTFYSSVGEDFDSAFKTVFDYSIKHIEDKFIRYIDAIGIDEAIYDLIKVKLREKHFSYE</sequence>